<dbReference type="Proteomes" id="UP001244552">
    <property type="component" value="Unassembled WGS sequence"/>
</dbReference>
<proteinExistence type="predicted"/>
<dbReference type="RefSeq" id="WP_209990144.1">
    <property type="nucleotide sequence ID" value="NZ_JAGINO010000032.1"/>
</dbReference>
<gene>
    <name evidence="1" type="ORF">QO018_005714</name>
</gene>
<protein>
    <submittedName>
        <fullName evidence="1">Glycosyltransferase involved in cell wall biosynthesis</fullName>
    </submittedName>
</protein>
<dbReference type="SUPFAM" id="SSF53756">
    <property type="entry name" value="UDP-Glycosyltransferase/glycogen phosphorylase"/>
    <property type="match status" value="1"/>
</dbReference>
<dbReference type="EMBL" id="JAUSVU010000032">
    <property type="protein sequence ID" value="MDQ0536816.1"/>
    <property type="molecule type" value="Genomic_DNA"/>
</dbReference>
<sequence>MEEQLDHPRLARLRFMRLIWIVSGPLEQRGDRLFSALGSHRLRCLEPVAALARRGHRIALVRAETLDRRLASSEWGAADAVIVAKQFTDIAPHLQAVKGHGPRIVVDLCDDVLGLEHLRGTYARLLDVADACTAASPALAERIRAARNRLVEVVPDCVEGEARPPAFAPAPDRPPRLLWFGQPGNLDALDAALAEVGQRIPGATLDIVTRLSPPVTARFPDGRDGLSIRCLRWSIETMDKALHACDLVVIPSAPTDGTWVKSSNRVATALWAGRLPVAFPLPSYRFLAGSALLCEAMAEGVARALAQPEEMQTRIALGQALIRNHFTPDAVATVWEAVLGNILGSQSR</sequence>
<keyword evidence="2" id="KW-1185">Reference proteome</keyword>
<accession>A0ABU0MTK0</accession>
<dbReference type="Gene3D" id="3.40.50.2000">
    <property type="entry name" value="Glycogen Phosphorylase B"/>
    <property type="match status" value="1"/>
</dbReference>
<organism evidence="1 2">
    <name type="scientific">Azospirillum picis</name>
    <dbReference type="NCBI Taxonomy" id="488438"/>
    <lineage>
        <taxon>Bacteria</taxon>
        <taxon>Pseudomonadati</taxon>
        <taxon>Pseudomonadota</taxon>
        <taxon>Alphaproteobacteria</taxon>
        <taxon>Rhodospirillales</taxon>
        <taxon>Azospirillaceae</taxon>
        <taxon>Azospirillum</taxon>
    </lineage>
</organism>
<comment type="caution">
    <text evidence="1">The sequence shown here is derived from an EMBL/GenBank/DDBJ whole genome shotgun (WGS) entry which is preliminary data.</text>
</comment>
<evidence type="ECO:0000313" key="1">
    <source>
        <dbReference type="EMBL" id="MDQ0536816.1"/>
    </source>
</evidence>
<name>A0ABU0MTK0_9PROT</name>
<reference evidence="1 2" key="1">
    <citation type="submission" date="2023-07" db="EMBL/GenBank/DDBJ databases">
        <title>Genomic Encyclopedia of Type Strains, Phase IV (KMG-IV): sequencing the most valuable type-strain genomes for metagenomic binning, comparative biology and taxonomic classification.</title>
        <authorList>
            <person name="Goeker M."/>
        </authorList>
    </citation>
    <scope>NUCLEOTIDE SEQUENCE [LARGE SCALE GENOMIC DNA]</scope>
    <source>
        <strain evidence="1 2">DSM 19922</strain>
    </source>
</reference>
<evidence type="ECO:0000313" key="2">
    <source>
        <dbReference type="Proteomes" id="UP001244552"/>
    </source>
</evidence>